<proteinExistence type="predicted"/>
<feature type="compositionally biased region" description="Low complexity" evidence="1">
    <location>
        <begin position="26"/>
        <end position="49"/>
    </location>
</feature>
<organism evidence="3 4">
    <name type="scientific">Gonium pectorale</name>
    <name type="common">Green alga</name>
    <dbReference type="NCBI Taxonomy" id="33097"/>
    <lineage>
        <taxon>Eukaryota</taxon>
        <taxon>Viridiplantae</taxon>
        <taxon>Chlorophyta</taxon>
        <taxon>core chlorophytes</taxon>
        <taxon>Chlorophyceae</taxon>
        <taxon>CS clade</taxon>
        <taxon>Chlamydomonadales</taxon>
        <taxon>Volvocaceae</taxon>
        <taxon>Gonium</taxon>
    </lineage>
</organism>
<dbReference type="PROSITE" id="PS50011">
    <property type="entry name" value="PROTEIN_KINASE_DOM"/>
    <property type="match status" value="1"/>
</dbReference>
<evidence type="ECO:0000313" key="3">
    <source>
        <dbReference type="EMBL" id="KXZ48407.1"/>
    </source>
</evidence>
<gene>
    <name evidence="3" type="ORF">GPECTOR_28g814</name>
</gene>
<dbReference type="GO" id="GO:0005524">
    <property type="term" value="F:ATP binding"/>
    <property type="evidence" value="ECO:0007669"/>
    <property type="project" value="InterPro"/>
</dbReference>
<dbReference type="Proteomes" id="UP000075714">
    <property type="component" value="Unassembled WGS sequence"/>
</dbReference>
<evidence type="ECO:0000313" key="4">
    <source>
        <dbReference type="Proteomes" id="UP000075714"/>
    </source>
</evidence>
<protein>
    <recommendedName>
        <fullName evidence="2">Protein kinase domain-containing protein</fullName>
    </recommendedName>
</protein>
<dbReference type="GO" id="GO:0004674">
    <property type="term" value="F:protein serine/threonine kinase activity"/>
    <property type="evidence" value="ECO:0007669"/>
    <property type="project" value="TreeGrafter"/>
</dbReference>
<dbReference type="STRING" id="33097.A0A150GEX7"/>
<dbReference type="Gene3D" id="1.10.510.10">
    <property type="entry name" value="Transferase(Phosphotransferase) domain 1"/>
    <property type="match status" value="1"/>
</dbReference>
<keyword evidence="4" id="KW-1185">Reference proteome</keyword>
<dbReference type="AlphaFoldDB" id="A0A150GEX7"/>
<dbReference type="InterPro" id="IPR000719">
    <property type="entry name" value="Prot_kinase_dom"/>
</dbReference>
<dbReference type="PANTHER" id="PTHR44329">
    <property type="entry name" value="SERINE/THREONINE-PROTEIN KINASE TNNI3K-RELATED"/>
    <property type="match status" value="1"/>
</dbReference>
<feature type="region of interest" description="Disordered" evidence="1">
    <location>
        <begin position="1"/>
        <end position="50"/>
    </location>
</feature>
<dbReference type="SUPFAM" id="SSF56112">
    <property type="entry name" value="Protein kinase-like (PK-like)"/>
    <property type="match status" value="1"/>
</dbReference>
<dbReference type="PANTHER" id="PTHR44329:SF214">
    <property type="entry name" value="PROTEIN KINASE DOMAIN-CONTAINING PROTEIN"/>
    <property type="match status" value="1"/>
</dbReference>
<comment type="caution">
    <text evidence="3">The sequence shown here is derived from an EMBL/GenBank/DDBJ whole genome shotgun (WGS) entry which is preliminary data.</text>
</comment>
<accession>A0A150GEX7</accession>
<feature type="domain" description="Protein kinase" evidence="2">
    <location>
        <begin position="1"/>
        <end position="214"/>
    </location>
</feature>
<feature type="compositionally biased region" description="Gly residues" evidence="1">
    <location>
        <begin position="1"/>
        <end position="10"/>
    </location>
</feature>
<dbReference type="Pfam" id="PF00069">
    <property type="entry name" value="Pkinase"/>
    <property type="match status" value="1"/>
</dbReference>
<evidence type="ECO:0000259" key="2">
    <source>
        <dbReference type="PROSITE" id="PS50011"/>
    </source>
</evidence>
<evidence type="ECO:0000256" key="1">
    <source>
        <dbReference type="SAM" id="MobiDB-lite"/>
    </source>
</evidence>
<dbReference type="InterPro" id="IPR011009">
    <property type="entry name" value="Kinase-like_dom_sf"/>
</dbReference>
<reference evidence="4" key="1">
    <citation type="journal article" date="2016" name="Nat. Commun.">
        <title>The Gonium pectorale genome demonstrates co-option of cell cycle regulation during the evolution of multicellularity.</title>
        <authorList>
            <person name="Hanschen E.R."/>
            <person name="Marriage T.N."/>
            <person name="Ferris P.J."/>
            <person name="Hamaji T."/>
            <person name="Toyoda A."/>
            <person name="Fujiyama A."/>
            <person name="Neme R."/>
            <person name="Noguchi H."/>
            <person name="Minakuchi Y."/>
            <person name="Suzuki M."/>
            <person name="Kawai-Toyooka H."/>
            <person name="Smith D.R."/>
            <person name="Sparks H."/>
            <person name="Anderson J."/>
            <person name="Bakaric R."/>
            <person name="Luria V."/>
            <person name="Karger A."/>
            <person name="Kirschner M.W."/>
            <person name="Durand P.M."/>
            <person name="Michod R.E."/>
            <person name="Nozaki H."/>
            <person name="Olson B.J."/>
        </authorList>
    </citation>
    <scope>NUCLEOTIDE SEQUENCE [LARGE SCALE GENOMIC DNA]</scope>
    <source>
        <strain evidence="4">NIES-2863</strain>
    </source>
</reference>
<name>A0A150GEX7_GONPE</name>
<sequence length="226" mass="23182">MRGGGNGGVGAAPRLIMQRGGGGDANGASSVGASAGSPPSSARGRAASGTKKYGGGVGAVAYGGVGAECAYHYGWVAKLCDFGLSGRLEAADQQTHLSGPARRSSAYSAPELVRAGRVGPPGDVYSLAVVMWELALGQPLPEALAAPQGQRLRAWLAAQAAMDPEEAEALPPELLAWPAHTPRAFAELVGKCLREAPSDRPSAERVCERLEAILTDLKQEQATPEQ</sequence>
<dbReference type="InterPro" id="IPR051681">
    <property type="entry name" value="Ser/Thr_Kinases-Pseudokinases"/>
</dbReference>
<dbReference type="OrthoDB" id="547797at2759"/>
<dbReference type="EMBL" id="LSYV01000029">
    <property type="protein sequence ID" value="KXZ48407.1"/>
    <property type="molecule type" value="Genomic_DNA"/>
</dbReference>